<keyword evidence="1" id="KW-0472">Membrane</keyword>
<evidence type="ECO:0000313" key="2">
    <source>
        <dbReference type="EMBL" id="MUH60571.1"/>
    </source>
</evidence>
<dbReference type="Proteomes" id="UP000487882">
    <property type="component" value="Unassembled WGS sequence"/>
</dbReference>
<sequence length="628" mass="67033">MRTAVESAAIFSLVFTVLGIITIIVLAVESEQPSTVLPLFTLLLPAIPLYVLVLASFGGIQATVPSSSLTQTWSLFNISTNVPQFNLTWVLWVFFVIAVLCMLYVAVREGARNYYDPHYAAWSYSWQAPVFWFAFWLICPYLIMSIIASTEDGQILIMPALWFSLVGAIWAFLTEVLARVLAPVIIQSMPGMWKCFVGGTVRPNPFANVAQATAQNAQNTVPAAAQTTASAAAQQAPHVQQNVTAPVATPVAAAPAVAQRVQPVAQPQQAPTAPMYQTAVPPTAAPAGAAPATTALTAKQKRAWLIAGIVAAVLVVLGIAYAVVNSTVFSANAVAKHYISAIENGDFDRANSIANPQLNADQSKLLSNAAAPDANGRITNAQIVQSQGNGNAKTLKVSYTLGGKQSSYDLKMIRKGAKGLIFSDWAIAEPMTTTVSVQYPEAVSSITINGVEVTEKNAKQSSDSSMTTFVVYPGTYKASAKQSKYYTVTNGTVIAGGASDASSDFSLEPTDDLLQEISDKVDAKLDECAKSKSSEPAGCPFSAQYVSSSDSRNFSWSVSEYPNVYVTSGSMQDGDFSVSGGTMKYTYEYKSYDNSWKPEDSTTSIYSAGGTFHIDGDKVTVTFNSDND</sequence>
<feature type="transmembrane region" description="Helical" evidence="1">
    <location>
        <begin position="128"/>
        <end position="148"/>
    </location>
</feature>
<evidence type="ECO:0000313" key="3">
    <source>
        <dbReference type="Proteomes" id="UP000487882"/>
    </source>
</evidence>
<dbReference type="AlphaFoldDB" id="A0A7K1J7M4"/>
<feature type="transmembrane region" description="Helical" evidence="1">
    <location>
        <begin position="6"/>
        <end position="28"/>
    </location>
</feature>
<feature type="transmembrane region" description="Helical" evidence="1">
    <location>
        <begin position="160"/>
        <end position="182"/>
    </location>
</feature>
<accession>A0A7K1J7M4</accession>
<dbReference type="EMBL" id="WNLP01000016">
    <property type="protein sequence ID" value="MUH60571.1"/>
    <property type="molecule type" value="Genomic_DNA"/>
</dbReference>
<organism evidence="2 3">
    <name type="scientific">Bifidobacterium canis</name>
    <dbReference type="NCBI Taxonomy" id="2610880"/>
    <lineage>
        <taxon>Bacteria</taxon>
        <taxon>Bacillati</taxon>
        <taxon>Actinomycetota</taxon>
        <taxon>Actinomycetes</taxon>
        <taxon>Bifidobacteriales</taxon>
        <taxon>Bifidobacteriaceae</taxon>
        <taxon>Bifidobacterium</taxon>
    </lineage>
</organism>
<comment type="caution">
    <text evidence="2">The sequence shown here is derived from an EMBL/GenBank/DDBJ whole genome shotgun (WGS) entry which is preliminary data.</text>
</comment>
<gene>
    <name evidence="2" type="ORF">GSD1FS_1953</name>
</gene>
<protein>
    <submittedName>
        <fullName evidence="2">Heme utilization or adhesion related exo protein</fullName>
    </submittedName>
</protein>
<evidence type="ECO:0000256" key="1">
    <source>
        <dbReference type="SAM" id="Phobius"/>
    </source>
</evidence>
<feature type="transmembrane region" description="Helical" evidence="1">
    <location>
        <begin position="303"/>
        <end position="324"/>
    </location>
</feature>
<keyword evidence="1" id="KW-1133">Transmembrane helix</keyword>
<keyword evidence="1" id="KW-0812">Transmembrane</keyword>
<keyword evidence="3" id="KW-1185">Reference proteome</keyword>
<feature type="transmembrane region" description="Helical" evidence="1">
    <location>
        <begin position="89"/>
        <end position="107"/>
    </location>
</feature>
<feature type="transmembrane region" description="Helical" evidence="1">
    <location>
        <begin position="40"/>
        <end position="60"/>
    </location>
</feature>
<name>A0A7K1J7M4_9BIFI</name>
<reference evidence="2 3" key="1">
    <citation type="submission" date="2019-09" db="EMBL/GenBank/DDBJ databases">
        <title>Bifidobacterium canis sp. nov., isolated from the digestive tract of German Shepherd dog puppy.</title>
        <authorList>
            <person name="Bunesova V."/>
        </authorList>
    </citation>
    <scope>NUCLEOTIDE SEQUENCE [LARGE SCALE GENOMIC DNA]</scope>
    <source>
        <strain evidence="2 3">GSD1FS</strain>
    </source>
</reference>
<proteinExistence type="predicted"/>